<dbReference type="InterPro" id="IPR004117">
    <property type="entry name" value="7tm6_olfct_rcpt"/>
</dbReference>
<evidence type="ECO:0000256" key="1">
    <source>
        <dbReference type="ARBA" id="ARBA00004651"/>
    </source>
</evidence>
<feature type="transmembrane region" description="Helical" evidence="10">
    <location>
        <begin position="194"/>
        <end position="217"/>
    </location>
</feature>
<sequence length="401" mass="45984">MTAKTYTYKTNDTVLLFHKICNLVYLGCGTNFMFHKLKLPTKFIKTFNHVSKIFEMLSVVLICSEWGAFVTQKNLTLVQKTDLFLFGPTSITLYVMYWNGVYRKGQIKDLSFTLAVTLKEMFCDSEIEKKMIKKTWRFVVAMVCIVFGFLLATGINNGYRALTTNATFTTMLPVWPSLEDHSKAAGICRVVHYIVWWIFVTRVTCMYFIILAIAICLQHQFRILHEYFLSLPGIFDGEGSQEEKERKFEDRLKHGIKMHSLTLWCTDQTQLTCGVAFSTQVITNVLSLVLLMVQWMNMERTFGNAVQVIMFANCMLIGTGIFMWNAGDITFEAAKLPTAMFHSGWHNCRGQSAARVRKLLTIAMRQAQDRVVIKGLGIIELSYESYISIVKSSYSVFSVMY</sequence>
<dbReference type="GO" id="GO:0005886">
    <property type="term" value="C:plasma membrane"/>
    <property type="evidence" value="ECO:0007669"/>
    <property type="project" value="UniProtKB-SubCell"/>
</dbReference>
<feature type="transmembrane region" description="Helical" evidence="10">
    <location>
        <begin position="305"/>
        <end position="326"/>
    </location>
</feature>
<evidence type="ECO:0000256" key="10">
    <source>
        <dbReference type="RuleBase" id="RU351113"/>
    </source>
</evidence>
<dbReference type="GO" id="GO:0007165">
    <property type="term" value="P:signal transduction"/>
    <property type="evidence" value="ECO:0007669"/>
    <property type="project" value="UniProtKB-KW"/>
</dbReference>
<keyword evidence="4 10" id="KW-0812">Transmembrane</keyword>
<proteinExistence type="evidence at transcript level"/>
<keyword evidence="9 10" id="KW-0807">Transducer</keyword>
<reference evidence="11" key="1">
    <citation type="journal article" date="2017" name="Sci. Rep.">
        <title>Antennal transcriptomes of three tortricid moths reveal putative conserved chemosensory receptors for social and habitat olfactory cues.</title>
        <authorList>
            <person name="Gonzalez F."/>
            <person name="Witzgall P."/>
            <person name="Walker W.B."/>
        </authorList>
    </citation>
    <scope>NUCLEOTIDE SEQUENCE</scope>
</reference>
<keyword evidence="5 10" id="KW-0552">Olfaction</keyword>
<protein>
    <recommendedName>
        <fullName evidence="10">Odorant receptor</fullName>
    </recommendedName>
</protein>
<gene>
    <name evidence="11" type="primary">OR</name>
</gene>
<keyword evidence="2" id="KW-1003">Cell membrane</keyword>
<keyword evidence="3 10" id="KW-0716">Sensory transduction</keyword>
<evidence type="ECO:0000256" key="9">
    <source>
        <dbReference type="ARBA" id="ARBA00023224"/>
    </source>
</evidence>
<evidence type="ECO:0000313" key="11">
    <source>
        <dbReference type="EMBL" id="AST36281.1"/>
    </source>
</evidence>
<dbReference type="GO" id="GO:0005549">
    <property type="term" value="F:odorant binding"/>
    <property type="evidence" value="ECO:0007669"/>
    <property type="project" value="InterPro"/>
</dbReference>
<dbReference type="AlphaFoldDB" id="A0A223HD37"/>
<feature type="transmembrane region" description="Helical" evidence="10">
    <location>
        <begin position="271"/>
        <end position="293"/>
    </location>
</feature>
<feature type="transmembrane region" description="Helical" evidence="10">
    <location>
        <begin position="135"/>
        <end position="155"/>
    </location>
</feature>
<evidence type="ECO:0000256" key="4">
    <source>
        <dbReference type="ARBA" id="ARBA00022692"/>
    </source>
</evidence>
<feature type="transmembrane region" description="Helical" evidence="10">
    <location>
        <begin position="83"/>
        <end position="102"/>
    </location>
</feature>
<keyword evidence="6 10" id="KW-1133">Transmembrane helix</keyword>
<name>A0A223HD37_9NEOP</name>
<organism evidence="11">
    <name type="scientific">Hedya nubiferana</name>
    <dbReference type="NCBI Taxonomy" id="572853"/>
    <lineage>
        <taxon>Eukaryota</taxon>
        <taxon>Metazoa</taxon>
        <taxon>Ecdysozoa</taxon>
        <taxon>Arthropoda</taxon>
        <taxon>Hexapoda</taxon>
        <taxon>Insecta</taxon>
        <taxon>Pterygota</taxon>
        <taxon>Neoptera</taxon>
        <taxon>Endopterygota</taxon>
        <taxon>Lepidoptera</taxon>
        <taxon>Glossata</taxon>
        <taxon>Ditrysia</taxon>
        <taxon>Tortricoidea</taxon>
        <taxon>Tortricidae</taxon>
        <taxon>Olethreutinae</taxon>
        <taxon>Olethreutini</taxon>
        <taxon>Hedya</taxon>
    </lineage>
</organism>
<feature type="transmembrane region" description="Helical" evidence="10">
    <location>
        <begin position="15"/>
        <end position="34"/>
    </location>
</feature>
<comment type="subcellular location">
    <subcellularLocation>
        <location evidence="1 10">Cell membrane</location>
        <topology evidence="1 10">Multi-pass membrane protein</topology>
    </subcellularLocation>
</comment>
<dbReference type="Pfam" id="PF02949">
    <property type="entry name" value="7tm_6"/>
    <property type="match status" value="1"/>
</dbReference>
<evidence type="ECO:0000256" key="2">
    <source>
        <dbReference type="ARBA" id="ARBA00022475"/>
    </source>
</evidence>
<comment type="similarity">
    <text evidence="10">Belongs to the insect chemoreceptor superfamily. Heteromeric odorant receptor channel (TC 1.A.69) family.</text>
</comment>
<comment type="caution">
    <text evidence="10">Lacks conserved residue(s) required for the propagation of feature annotation.</text>
</comment>
<evidence type="ECO:0000256" key="5">
    <source>
        <dbReference type="ARBA" id="ARBA00022725"/>
    </source>
</evidence>
<dbReference type="PANTHER" id="PTHR21137">
    <property type="entry name" value="ODORANT RECEPTOR"/>
    <property type="match status" value="1"/>
</dbReference>
<accession>A0A223HD37</accession>
<keyword evidence="8 10" id="KW-0675">Receptor</keyword>
<evidence type="ECO:0000256" key="3">
    <source>
        <dbReference type="ARBA" id="ARBA00022606"/>
    </source>
</evidence>
<evidence type="ECO:0000256" key="8">
    <source>
        <dbReference type="ARBA" id="ARBA00023170"/>
    </source>
</evidence>
<dbReference type="EMBL" id="KY283622">
    <property type="protein sequence ID" value="AST36281.1"/>
    <property type="molecule type" value="mRNA"/>
</dbReference>
<evidence type="ECO:0000256" key="7">
    <source>
        <dbReference type="ARBA" id="ARBA00023136"/>
    </source>
</evidence>
<dbReference type="PANTHER" id="PTHR21137:SF35">
    <property type="entry name" value="ODORANT RECEPTOR 19A-RELATED"/>
    <property type="match status" value="1"/>
</dbReference>
<dbReference type="GO" id="GO:0004984">
    <property type="term" value="F:olfactory receptor activity"/>
    <property type="evidence" value="ECO:0007669"/>
    <property type="project" value="InterPro"/>
</dbReference>
<keyword evidence="7 10" id="KW-0472">Membrane</keyword>
<evidence type="ECO:0000256" key="6">
    <source>
        <dbReference type="ARBA" id="ARBA00022989"/>
    </source>
</evidence>